<evidence type="ECO:0000256" key="5">
    <source>
        <dbReference type="SAM" id="Phobius"/>
    </source>
</evidence>
<proteinExistence type="predicted"/>
<evidence type="ECO:0000256" key="3">
    <source>
        <dbReference type="ARBA" id="ARBA00022989"/>
    </source>
</evidence>
<dbReference type="EMBL" id="JAMWBK010000003">
    <property type="protein sequence ID" value="KAJ8906412.1"/>
    <property type="molecule type" value="Genomic_DNA"/>
</dbReference>
<evidence type="ECO:0000313" key="7">
    <source>
        <dbReference type="Proteomes" id="UP001157974"/>
    </source>
</evidence>
<sequence length="393" mass="41856">MTDQCSPDNIGDNVGLAFGLVAAAGMSTAIGGAVVFVLPKKSSTVNLWLASALALAAGVMIYVSFAEIFAVKAVDGFTACIPDEGLAYLYATLCFFGGLFLCWGLDALIHYIDHKLVAKMKRKEEESQGEDEDLKDSLEQKDGENELPVSFAGDTLESAVSVDVETPSVPHASVPDELINSPEDAAEAEARVTFSSNNISTDMPIRTSSDSEAITIEAHEGEMLAALIEAEKDSKNTREDKRKLARMGMFAALAIAFHNFPEGLATFVAALSEPSVGVSVAIAIGIHNIPEGMSVAVPIYYATGSKWKGFLWATASGVTELIGAFLGWLILANVFTELVYGILFGIVGGMMVYIAIGELLPTAHRYDPKNKVITVSWVLGMVIMALSLVLFAL</sequence>
<comment type="subcellular location">
    <subcellularLocation>
        <location evidence="1">Membrane</location>
        <topology evidence="1">Multi-pass membrane protein</topology>
    </subcellularLocation>
</comment>
<feature type="transmembrane region" description="Helical" evidence="5">
    <location>
        <begin position="16"/>
        <end position="38"/>
    </location>
</feature>
<dbReference type="GO" id="GO:0005385">
    <property type="term" value="F:zinc ion transmembrane transporter activity"/>
    <property type="evidence" value="ECO:0007669"/>
    <property type="project" value="TreeGrafter"/>
</dbReference>
<evidence type="ECO:0008006" key="8">
    <source>
        <dbReference type="Google" id="ProtNLM"/>
    </source>
</evidence>
<evidence type="ECO:0000256" key="2">
    <source>
        <dbReference type="ARBA" id="ARBA00022692"/>
    </source>
</evidence>
<dbReference type="Proteomes" id="UP001157974">
    <property type="component" value="Unassembled WGS sequence"/>
</dbReference>
<dbReference type="PANTHER" id="PTHR11040">
    <property type="entry name" value="ZINC/IRON TRANSPORTER"/>
    <property type="match status" value="1"/>
</dbReference>
<feature type="transmembrane region" description="Helical" evidence="5">
    <location>
        <begin position="45"/>
        <end position="65"/>
    </location>
</feature>
<feature type="transmembrane region" description="Helical" evidence="5">
    <location>
        <begin position="310"/>
        <end position="332"/>
    </location>
</feature>
<keyword evidence="7" id="KW-1185">Reference proteome</keyword>
<keyword evidence="4 5" id="KW-0472">Membrane</keyword>
<dbReference type="Pfam" id="PF02535">
    <property type="entry name" value="Zip"/>
    <property type="match status" value="1"/>
</dbReference>
<keyword evidence="2 5" id="KW-0812">Transmembrane</keyword>
<feature type="transmembrane region" description="Helical" evidence="5">
    <location>
        <begin position="85"/>
        <end position="112"/>
    </location>
</feature>
<feature type="transmembrane region" description="Helical" evidence="5">
    <location>
        <begin position="244"/>
        <end position="261"/>
    </location>
</feature>
<protein>
    <recommendedName>
        <fullName evidence="8">Zinc transporter</fullName>
    </recommendedName>
</protein>
<evidence type="ECO:0000256" key="4">
    <source>
        <dbReference type="ARBA" id="ARBA00023136"/>
    </source>
</evidence>
<keyword evidence="3 5" id="KW-1133">Transmembrane helix</keyword>
<evidence type="ECO:0000256" key="1">
    <source>
        <dbReference type="ARBA" id="ARBA00004141"/>
    </source>
</evidence>
<feature type="transmembrane region" description="Helical" evidence="5">
    <location>
        <begin position="372"/>
        <end position="392"/>
    </location>
</feature>
<dbReference type="GO" id="GO:0016020">
    <property type="term" value="C:membrane"/>
    <property type="evidence" value="ECO:0007669"/>
    <property type="project" value="UniProtKB-SubCell"/>
</dbReference>
<comment type="caution">
    <text evidence="6">The sequence shown here is derived from an EMBL/GenBank/DDBJ whole genome shotgun (WGS) entry which is preliminary data.</text>
</comment>
<dbReference type="AlphaFoldDB" id="A0AAV8UZB6"/>
<name>A0AAV8UZB6_9RHOD</name>
<dbReference type="InterPro" id="IPR003689">
    <property type="entry name" value="ZIP"/>
</dbReference>
<gene>
    <name evidence="6" type="ORF">NDN08_002905</name>
</gene>
<reference evidence="6 7" key="1">
    <citation type="journal article" date="2023" name="Nat. Commun.">
        <title>Origin of minicircular mitochondrial genomes in red algae.</title>
        <authorList>
            <person name="Lee Y."/>
            <person name="Cho C.H."/>
            <person name="Lee Y.M."/>
            <person name="Park S.I."/>
            <person name="Yang J.H."/>
            <person name="West J.A."/>
            <person name="Bhattacharya D."/>
            <person name="Yoon H.S."/>
        </authorList>
    </citation>
    <scope>NUCLEOTIDE SEQUENCE [LARGE SCALE GENOMIC DNA]</scope>
    <source>
        <strain evidence="6 7">CCMP1338</strain>
        <tissue evidence="6">Whole cell</tissue>
    </source>
</reference>
<accession>A0AAV8UZB6</accession>
<evidence type="ECO:0000313" key="6">
    <source>
        <dbReference type="EMBL" id="KAJ8906412.1"/>
    </source>
</evidence>
<organism evidence="6 7">
    <name type="scientific">Rhodosorus marinus</name>
    <dbReference type="NCBI Taxonomy" id="101924"/>
    <lineage>
        <taxon>Eukaryota</taxon>
        <taxon>Rhodophyta</taxon>
        <taxon>Stylonematophyceae</taxon>
        <taxon>Stylonematales</taxon>
        <taxon>Stylonemataceae</taxon>
        <taxon>Rhodosorus</taxon>
    </lineage>
</organism>
<dbReference type="PANTHER" id="PTHR11040:SF205">
    <property type="entry name" value="ZINC TRANSPORTER ZUPT"/>
    <property type="match status" value="1"/>
</dbReference>
<feature type="transmembrane region" description="Helical" evidence="5">
    <location>
        <begin position="338"/>
        <end position="360"/>
    </location>
</feature>